<feature type="transmembrane region" description="Helical" evidence="1">
    <location>
        <begin position="12"/>
        <end position="34"/>
    </location>
</feature>
<dbReference type="AlphaFoldDB" id="A0AA38CUF8"/>
<accession>A0AA38CUF8</accession>
<gene>
    <name evidence="2" type="ORF">GCM10025875_20870</name>
</gene>
<keyword evidence="1" id="KW-0472">Membrane</keyword>
<keyword evidence="1" id="KW-1133">Transmembrane helix</keyword>
<organism evidence="2 3">
    <name type="scientific">Litorihabitans aurantiacus</name>
    <dbReference type="NCBI Taxonomy" id="1930061"/>
    <lineage>
        <taxon>Bacteria</taxon>
        <taxon>Bacillati</taxon>
        <taxon>Actinomycetota</taxon>
        <taxon>Actinomycetes</taxon>
        <taxon>Micrococcales</taxon>
        <taxon>Beutenbergiaceae</taxon>
        <taxon>Litorihabitans</taxon>
    </lineage>
</organism>
<sequence length="79" mass="8119">MALAVVRRRAPAFLLAQAVGQAAVLVSVLVSVVVTGSGRPWPAVVALVGVVVLAVALLRFSDHPDSSDGPPRPRRGVAQ</sequence>
<proteinExistence type="predicted"/>
<evidence type="ECO:0000256" key="1">
    <source>
        <dbReference type="SAM" id="Phobius"/>
    </source>
</evidence>
<keyword evidence="1" id="KW-0812">Transmembrane</keyword>
<feature type="transmembrane region" description="Helical" evidence="1">
    <location>
        <begin position="40"/>
        <end position="58"/>
    </location>
</feature>
<comment type="caution">
    <text evidence="2">The sequence shown here is derived from an EMBL/GenBank/DDBJ whole genome shotgun (WGS) entry which is preliminary data.</text>
</comment>
<evidence type="ECO:0000313" key="3">
    <source>
        <dbReference type="Proteomes" id="UP001157161"/>
    </source>
</evidence>
<dbReference type="Proteomes" id="UP001157161">
    <property type="component" value="Unassembled WGS sequence"/>
</dbReference>
<protein>
    <submittedName>
        <fullName evidence="2">Uncharacterized protein</fullName>
    </submittedName>
</protein>
<reference evidence="2" key="1">
    <citation type="journal article" date="2014" name="Int. J. Syst. Evol. Microbiol.">
        <title>Complete genome sequence of Corynebacterium casei LMG S-19264T (=DSM 44701T), isolated from a smear-ripened cheese.</title>
        <authorList>
            <consortium name="US DOE Joint Genome Institute (JGI-PGF)"/>
            <person name="Walter F."/>
            <person name="Albersmeier A."/>
            <person name="Kalinowski J."/>
            <person name="Ruckert C."/>
        </authorList>
    </citation>
    <scope>NUCLEOTIDE SEQUENCE</scope>
    <source>
        <strain evidence="2">NBRC 112290</strain>
    </source>
</reference>
<reference evidence="2" key="2">
    <citation type="submission" date="2023-02" db="EMBL/GenBank/DDBJ databases">
        <authorList>
            <person name="Sun Q."/>
            <person name="Mori K."/>
        </authorList>
    </citation>
    <scope>NUCLEOTIDE SEQUENCE</scope>
    <source>
        <strain evidence="2">NBRC 112290</strain>
    </source>
</reference>
<keyword evidence="3" id="KW-1185">Reference proteome</keyword>
<evidence type="ECO:0000313" key="2">
    <source>
        <dbReference type="EMBL" id="GMA32095.1"/>
    </source>
</evidence>
<name>A0AA38CUF8_9MICO</name>
<dbReference type="EMBL" id="BSUM01000001">
    <property type="protein sequence ID" value="GMA32095.1"/>
    <property type="molecule type" value="Genomic_DNA"/>
</dbReference>